<sequence>MAAALPLPGAAVPLTVLRAVRFAPWAAPAPRRRLLPEPPTAGEPPPPALPPASKLADPPVVAAPEPLLPFRAAEAEILRDIEPVVQLIKDILHSDRYGDGECLCPKDENVVVEKLLVFHPRAQDKIGCGLDAIMFMVTNKGEKIAWDRTLMQMPLNDDIDDFGEQPMDATEDGGENVDASNDLDEFALDDF</sequence>
<accession>A0A3L6RI61</accession>
<organism evidence="2 3">
    <name type="scientific">Panicum miliaceum</name>
    <name type="common">Proso millet</name>
    <name type="synonym">Broomcorn millet</name>
    <dbReference type="NCBI Taxonomy" id="4540"/>
    <lineage>
        <taxon>Eukaryota</taxon>
        <taxon>Viridiplantae</taxon>
        <taxon>Streptophyta</taxon>
        <taxon>Embryophyta</taxon>
        <taxon>Tracheophyta</taxon>
        <taxon>Spermatophyta</taxon>
        <taxon>Magnoliopsida</taxon>
        <taxon>Liliopsida</taxon>
        <taxon>Poales</taxon>
        <taxon>Poaceae</taxon>
        <taxon>PACMAD clade</taxon>
        <taxon>Panicoideae</taxon>
        <taxon>Panicodae</taxon>
        <taxon>Paniceae</taxon>
        <taxon>Panicinae</taxon>
        <taxon>Panicum</taxon>
        <taxon>Panicum sect. Panicum</taxon>
    </lineage>
</organism>
<dbReference type="GO" id="GO:0009507">
    <property type="term" value="C:chloroplast"/>
    <property type="evidence" value="ECO:0007669"/>
    <property type="project" value="TreeGrafter"/>
</dbReference>
<dbReference type="InterPro" id="IPR044673">
    <property type="entry name" value="DCL-like"/>
</dbReference>
<dbReference type="GO" id="GO:1901259">
    <property type="term" value="P:chloroplast rRNA processing"/>
    <property type="evidence" value="ECO:0007669"/>
    <property type="project" value="TreeGrafter"/>
</dbReference>
<dbReference type="STRING" id="4540.A0A3L6RI61"/>
<dbReference type="GO" id="GO:0009658">
    <property type="term" value="P:chloroplast organization"/>
    <property type="evidence" value="ECO:0007669"/>
    <property type="project" value="TreeGrafter"/>
</dbReference>
<comment type="caution">
    <text evidence="2">The sequence shown here is derived from an EMBL/GenBank/DDBJ whole genome shotgun (WGS) entry which is preliminary data.</text>
</comment>
<name>A0A3L6RI61_PANMI</name>
<dbReference type="OrthoDB" id="695233at2759"/>
<dbReference type="Pfam" id="PF11523">
    <property type="entry name" value="DUF3223"/>
    <property type="match status" value="1"/>
</dbReference>
<protein>
    <submittedName>
        <fullName evidence="2">Uncharacterized protein</fullName>
    </submittedName>
</protein>
<feature type="region of interest" description="Disordered" evidence="1">
    <location>
        <begin position="164"/>
        <end position="191"/>
    </location>
</feature>
<dbReference type="FunFam" id="3.10.450.40:FF:000034">
    <property type="entry name" value="DCL protein"/>
    <property type="match status" value="1"/>
</dbReference>
<evidence type="ECO:0000256" key="1">
    <source>
        <dbReference type="SAM" id="MobiDB-lite"/>
    </source>
</evidence>
<dbReference type="Proteomes" id="UP000275267">
    <property type="component" value="Unassembled WGS sequence"/>
</dbReference>
<reference evidence="3" key="1">
    <citation type="journal article" date="2019" name="Nat. Commun.">
        <title>The genome of broomcorn millet.</title>
        <authorList>
            <person name="Zou C."/>
            <person name="Miki D."/>
            <person name="Li D."/>
            <person name="Tang Q."/>
            <person name="Xiao L."/>
            <person name="Rajput S."/>
            <person name="Deng P."/>
            <person name="Jia W."/>
            <person name="Huang R."/>
            <person name="Zhang M."/>
            <person name="Sun Y."/>
            <person name="Hu J."/>
            <person name="Fu X."/>
            <person name="Schnable P.S."/>
            <person name="Li F."/>
            <person name="Zhang H."/>
            <person name="Feng B."/>
            <person name="Zhu X."/>
            <person name="Liu R."/>
            <person name="Schnable J.C."/>
            <person name="Zhu J.-K."/>
            <person name="Zhang H."/>
        </authorList>
    </citation>
    <scope>NUCLEOTIDE SEQUENCE [LARGE SCALE GENOMIC DNA]</scope>
</reference>
<feature type="region of interest" description="Disordered" evidence="1">
    <location>
        <begin position="32"/>
        <end position="56"/>
    </location>
</feature>
<dbReference type="AlphaFoldDB" id="A0A3L6RI61"/>
<evidence type="ECO:0000313" key="2">
    <source>
        <dbReference type="EMBL" id="RLN03435.1"/>
    </source>
</evidence>
<dbReference type="PANTHER" id="PTHR33415">
    <property type="entry name" value="PROTEIN EMBRYO DEFECTIVE 514"/>
    <property type="match status" value="1"/>
</dbReference>
<dbReference type="PANTHER" id="PTHR33415:SF4">
    <property type="entry name" value="DCL PROTEIN (DUF3223)"/>
    <property type="match status" value="1"/>
</dbReference>
<feature type="compositionally biased region" description="Pro residues" evidence="1">
    <location>
        <begin position="36"/>
        <end position="50"/>
    </location>
</feature>
<dbReference type="EMBL" id="PQIB02000008">
    <property type="protein sequence ID" value="RLN03435.1"/>
    <property type="molecule type" value="Genomic_DNA"/>
</dbReference>
<evidence type="ECO:0000313" key="3">
    <source>
        <dbReference type="Proteomes" id="UP000275267"/>
    </source>
</evidence>
<keyword evidence="3" id="KW-1185">Reference proteome</keyword>
<dbReference type="Gene3D" id="3.10.450.40">
    <property type="match status" value="1"/>
</dbReference>
<gene>
    <name evidence="2" type="ORF">C2845_PM13G09860</name>
</gene>
<proteinExistence type="predicted"/>